<accession>A0A9W8YD67</accession>
<organism evidence="2 3">
    <name type="scientific">Neocucurbitaria cava</name>
    <dbReference type="NCBI Taxonomy" id="798079"/>
    <lineage>
        <taxon>Eukaryota</taxon>
        <taxon>Fungi</taxon>
        <taxon>Dikarya</taxon>
        <taxon>Ascomycota</taxon>
        <taxon>Pezizomycotina</taxon>
        <taxon>Dothideomycetes</taxon>
        <taxon>Pleosporomycetidae</taxon>
        <taxon>Pleosporales</taxon>
        <taxon>Pleosporineae</taxon>
        <taxon>Cucurbitariaceae</taxon>
        <taxon>Neocucurbitaria</taxon>
    </lineage>
</organism>
<evidence type="ECO:0000256" key="1">
    <source>
        <dbReference type="SAM" id="Coils"/>
    </source>
</evidence>
<gene>
    <name evidence="2" type="ORF">N0V83_003015</name>
</gene>
<protein>
    <submittedName>
        <fullName evidence="2">Uncharacterized protein</fullName>
    </submittedName>
</protein>
<reference evidence="2" key="1">
    <citation type="submission" date="2022-10" db="EMBL/GenBank/DDBJ databases">
        <title>Tapping the CABI collections for fungal endophytes: first genome assemblies for Collariella, Neodidymelliopsis, Ascochyta clinopodiicola, Didymella pomorum, Didymosphaeria variabile, Neocosmospora piperis and Neocucurbitaria cava.</title>
        <authorList>
            <person name="Hill R."/>
        </authorList>
    </citation>
    <scope>NUCLEOTIDE SEQUENCE</scope>
    <source>
        <strain evidence="2">IMI 356814</strain>
    </source>
</reference>
<evidence type="ECO:0000313" key="3">
    <source>
        <dbReference type="Proteomes" id="UP001140560"/>
    </source>
</evidence>
<keyword evidence="1" id="KW-0175">Coiled coil</keyword>
<dbReference type="AlphaFoldDB" id="A0A9W8YD67"/>
<sequence length="334" mass="37892">MSLKVDDQGNPPSMAEILRIVQLMREYISGDRRFDQQNAQIDSETCGQADAADIARGMHRYIGSRLRAERIETFCNAVEHNLQTQGHTDDHENSLSVVKNPFKYFGFTIHPATHAIAHGSQAVTDRIMTLVVDVGKWAFTKPDGTPIFSMKGYTICHLTETIECHLGEELFCRIGGAYYCAGRGFNIAHAGSSTSGDLGELQHNIAVEKWKECDQFRGNLDFHNGQLRQEIEVNLPAYQGHLKELDQAEQAAKSRRNNLRRRRDELKAAIAENNTRDWIYRQKFLFSCLPYEFASRRLLVMLGYAQNISKATICTYFVKTKDTNAYTLFIPSSL</sequence>
<dbReference type="OrthoDB" id="3798482at2759"/>
<proteinExistence type="predicted"/>
<keyword evidence="3" id="KW-1185">Reference proteome</keyword>
<evidence type="ECO:0000313" key="2">
    <source>
        <dbReference type="EMBL" id="KAJ4374274.1"/>
    </source>
</evidence>
<feature type="coiled-coil region" evidence="1">
    <location>
        <begin position="238"/>
        <end position="276"/>
    </location>
</feature>
<name>A0A9W8YD67_9PLEO</name>
<dbReference type="Proteomes" id="UP001140560">
    <property type="component" value="Unassembled WGS sequence"/>
</dbReference>
<dbReference type="EMBL" id="JAPEUY010000004">
    <property type="protein sequence ID" value="KAJ4374274.1"/>
    <property type="molecule type" value="Genomic_DNA"/>
</dbReference>
<comment type="caution">
    <text evidence="2">The sequence shown here is derived from an EMBL/GenBank/DDBJ whole genome shotgun (WGS) entry which is preliminary data.</text>
</comment>